<gene>
    <name evidence="2" type="ORF">TCIL3000_10_990</name>
</gene>
<feature type="compositionally biased region" description="Basic and acidic residues" evidence="1">
    <location>
        <begin position="554"/>
        <end position="564"/>
    </location>
</feature>
<dbReference type="AlphaFoldDB" id="G0UVC5"/>
<dbReference type="VEuPathDB" id="TriTrypDB:TcIL3000_10_990"/>
<feature type="region of interest" description="Disordered" evidence="1">
    <location>
        <begin position="177"/>
        <end position="205"/>
    </location>
</feature>
<evidence type="ECO:0000256" key="1">
    <source>
        <dbReference type="SAM" id="MobiDB-lite"/>
    </source>
</evidence>
<protein>
    <submittedName>
        <fullName evidence="2">Uncharacterized protein</fullName>
    </submittedName>
</protein>
<proteinExistence type="predicted"/>
<feature type="compositionally biased region" description="Polar residues" evidence="1">
    <location>
        <begin position="75"/>
        <end position="85"/>
    </location>
</feature>
<feature type="region of interest" description="Disordered" evidence="1">
    <location>
        <begin position="40"/>
        <end position="89"/>
    </location>
</feature>
<sequence>MTSPTHCREKNKQYSMTLRQHIDVSSPVVECLNPVDMSTPSVSSPWSHASSGNSSHTRGNGARETIEEGHRTEKLTSYGSNTSLKKLSGAPLRDGTVEKEIGRKKWSCRRTEESPIDFTLDELCASDIYLPVFPCIPHVPNIECIATQPESIHGLADQYVKSPDLRMGAKNRKRYVKTKHNKGRSPVSKPLAEPRHAGEESQEREASTVMKTYRRFFNARKRINPTILSLFIHCGALLQNGKGFVLLLDDFGRVCDAHKNLLPPKGIVMNAVSVMRSVCTIEPSHSTPSGNDFCLTLPSFFALLKSEVRDVIHVVMRGNTLPHRPPSFCIVLAAIAPKILQEMCGTEVFQYFSNPSTIAMALKKLGCQGEVSRVLPSDFDNSVSTKVSKSPRSPNRCDMFVKTTKNRSASTPLTNRELPCSVCIDLAAGAEDQLVESFYRGVSPTSRPRRVGKNLRGSRYLETKPLDGISTSIVARVKARKLIEKLRRDAIPINRHICITRPFYPRKPKSGGVGCSYYFHDSDDSDNSICEAVLQQKRFSSQRKVYESNTSRWPSEDTHVEGPQRQHGGRSCCSTSGNNIVEHHSSLIGSKGITLLGSSGSCLSYSPSPPARTPNAKALNCRNGWAFSLDAPTAPYHRCTPRHFRRRRIEPAVPLTDAIAARFVMYTGARGRVRRGLLPGTATDASNNKVAKKKIALSKSKSLVRNSYGFPPQ</sequence>
<accession>G0UVC5</accession>
<feature type="compositionally biased region" description="Basic and acidic residues" evidence="1">
    <location>
        <begin position="64"/>
        <end position="74"/>
    </location>
</feature>
<organism evidence="2">
    <name type="scientific">Trypanosoma congolense (strain IL3000)</name>
    <dbReference type="NCBI Taxonomy" id="1068625"/>
    <lineage>
        <taxon>Eukaryota</taxon>
        <taxon>Discoba</taxon>
        <taxon>Euglenozoa</taxon>
        <taxon>Kinetoplastea</taxon>
        <taxon>Metakinetoplastina</taxon>
        <taxon>Trypanosomatida</taxon>
        <taxon>Trypanosomatidae</taxon>
        <taxon>Trypanosoma</taxon>
        <taxon>Nannomonas</taxon>
    </lineage>
</organism>
<dbReference type="EMBL" id="HE575323">
    <property type="protein sequence ID" value="CCC93340.1"/>
    <property type="molecule type" value="Genomic_DNA"/>
</dbReference>
<evidence type="ECO:0000313" key="2">
    <source>
        <dbReference type="EMBL" id="CCC93340.1"/>
    </source>
</evidence>
<reference evidence="2" key="1">
    <citation type="journal article" date="2012" name="Proc. Natl. Acad. Sci. U.S.A.">
        <title>Antigenic diversity is generated by distinct evolutionary mechanisms in African trypanosome species.</title>
        <authorList>
            <person name="Jackson A.P."/>
            <person name="Berry A."/>
            <person name="Aslett M."/>
            <person name="Allison H.C."/>
            <person name="Burton P."/>
            <person name="Vavrova-Anderson J."/>
            <person name="Brown R."/>
            <person name="Browne H."/>
            <person name="Corton N."/>
            <person name="Hauser H."/>
            <person name="Gamble J."/>
            <person name="Gilderthorp R."/>
            <person name="Marcello L."/>
            <person name="McQuillan J."/>
            <person name="Otto T.D."/>
            <person name="Quail M.A."/>
            <person name="Sanders M.J."/>
            <person name="van Tonder A."/>
            <person name="Ginger M.L."/>
            <person name="Field M.C."/>
            <person name="Barry J.D."/>
            <person name="Hertz-Fowler C."/>
            <person name="Berriman M."/>
        </authorList>
    </citation>
    <scope>NUCLEOTIDE SEQUENCE</scope>
    <source>
        <strain evidence="2">IL3000</strain>
    </source>
</reference>
<feature type="compositionally biased region" description="Basic and acidic residues" evidence="1">
    <location>
        <begin position="192"/>
        <end position="205"/>
    </location>
</feature>
<feature type="region of interest" description="Disordered" evidence="1">
    <location>
        <begin position="545"/>
        <end position="572"/>
    </location>
</feature>
<feature type="compositionally biased region" description="Low complexity" evidence="1">
    <location>
        <begin position="40"/>
        <end position="51"/>
    </location>
</feature>
<name>G0UVC5_TRYCI</name>